<gene>
    <name evidence="1" type="ORF">ACFSDB_02100</name>
</gene>
<organism evidence="1 2">
    <name type="scientific">Planococcus chinensis</name>
    <dbReference type="NCBI Taxonomy" id="272917"/>
    <lineage>
        <taxon>Bacteria</taxon>
        <taxon>Bacillati</taxon>
        <taxon>Bacillota</taxon>
        <taxon>Bacilli</taxon>
        <taxon>Bacillales</taxon>
        <taxon>Caryophanaceae</taxon>
        <taxon>Planococcus</taxon>
    </lineage>
</organism>
<dbReference type="EMBL" id="JBHUFW010000002">
    <property type="protein sequence ID" value="MFD1861698.1"/>
    <property type="molecule type" value="Genomic_DNA"/>
</dbReference>
<reference evidence="2" key="1">
    <citation type="journal article" date="2019" name="Int. J. Syst. Evol. Microbiol.">
        <title>The Global Catalogue of Microorganisms (GCM) 10K type strain sequencing project: providing services to taxonomists for standard genome sequencing and annotation.</title>
        <authorList>
            <consortium name="The Broad Institute Genomics Platform"/>
            <consortium name="The Broad Institute Genome Sequencing Center for Infectious Disease"/>
            <person name="Wu L."/>
            <person name="Ma J."/>
        </authorList>
    </citation>
    <scope>NUCLEOTIDE SEQUENCE [LARGE SCALE GENOMIC DNA]</scope>
    <source>
        <strain evidence="2">CGMCC 1.15475</strain>
    </source>
</reference>
<dbReference type="SUPFAM" id="SSF56784">
    <property type="entry name" value="HAD-like"/>
    <property type="match status" value="1"/>
</dbReference>
<evidence type="ECO:0000313" key="2">
    <source>
        <dbReference type="Proteomes" id="UP001597273"/>
    </source>
</evidence>
<sequence length="272" mass="31234">MKLLFASDLDQTLIYSRRSMGSEVEEDELKEVERVEGKPQSFMTEKSQAALWSLGESTVFLPVTTRTQAQYERVTGIYEGEEPPQFAVTSNGAVILENGVPIREWSDRIRKQCVSRKTIIQELMPEVERHFSEDWVLRVREADDWFVYLIIDRERFPEENLGFYTETFRKIGWEMSLQGRKLYLMPESITKAGAMEYVKERIQADYVIAAGDSLLDRCLLESADVGILPAHGEAARSDIPMPEHIEITEKQGIKAGEEILERLAEVSCQFDK</sequence>
<accession>A0ABW4QDN1</accession>
<dbReference type="Proteomes" id="UP001597273">
    <property type="component" value="Unassembled WGS sequence"/>
</dbReference>
<dbReference type="RefSeq" id="WP_204891290.1">
    <property type="nucleotide sequence ID" value="NZ_JBHUFW010000002.1"/>
</dbReference>
<keyword evidence="1" id="KW-0378">Hydrolase</keyword>
<evidence type="ECO:0000313" key="1">
    <source>
        <dbReference type="EMBL" id="MFD1861698.1"/>
    </source>
</evidence>
<proteinExistence type="predicted"/>
<dbReference type="InterPro" id="IPR023214">
    <property type="entry name" value="HAD_sf"/>
</dbReference>
<name>A0ABW4QDN1_9BACL</name>
<keyword evidence="2" id="KW-1185">Reference proteome</keyword>
<dbReference type="PIRSF" id="PIRSF030802">
    <property type="entry name" value="UCP030802"/>
    <property type="match status" value="1"/>
</dbReference>
<dbReference type="Gene3D" id="3.40.50.1000">
    <property type="entry name" value="HAD superfamily/HAD-like"/>
    <property type="match status" value="2"/>
</dbReference>
<protein>
    <submittedName>
        <fullName evidence="1">HAD family hydrolase</fullName>
    </submittedName>
</protein>
<dbReference type="InterPro" id="IPR024197">
    <property type="entry name" value="TPP-like"/>
</dbReference>
<dbReference type="GO" id="GO:0016787">
    <property type="term" value="F:hydrolase activity"/>
    <property type="evidence" value="ECO:0007669"/>
    <property type="project" value="UniProtKB-KW"/>
</dbReference>
<dbReference type="InterPro" id="IPR036412">
    <property type="entry name" value="HAD-like_sf"/>
</dbReference>
<comment type="caution">
    <text evidence="1">The sequence shown here is derived from an EMBL/GenBank/DDBJ whole genome shotgun (WGS) entry which is preliminary data.</text>
</comment>